<feature type="region of interest" description="Disordered" evidence="1">
    <location>
        <begin position="123"/>
        <end position="179"/>
    </location>
</feature>
<evidence type="ECO:0000313" key="3">
    <source>
        <dbReference type="Proteomes" id="UP001154114"/>
    </source>
</evidence>
<reference evidence="2" key="1">
    <citation type="submission" date="2021-12" db="EMBL/GenBank/DDBJ databases">
        <authorList>
            <person name="King R."/>
        </authorList>
    </citation>
    <scope>NUCLEOTIDE SEQUENCE</scope>
</reference>
<sequence length="190" mass="21430">MDFQEMDAEVLPEAMGDQVVEELSDLDPCTPDESETQLVPTADVPDPMANMNSGDGLGVQKLEPFATTSQSKQLTAPIEAKKQSAIQGIQEFVRILRPHLPRKSKSKAYKMLQNIARGIIVSESSFQPRRRPKKAKKRPIRKPKYQLRKIKPTGRGRRRTTRSLYESSESSESEASCPRCGYSCCRITRF</sequence>
<feature type="region of interest" description="Disordered" evidence="1">
    <location>
        <begin position="25"/>
        <end position="59"/>
    </location>
</feature>
<dbReference type="AlphaFoldDB" id="A0A9N8KUP3"/>
<protein>
    <submittedName>
        <fullName evidence="2">Uncharacterized protein</fullName>
    </submittedName>
</protein>
<evidence type="ECO:0000256" key="1">
    <source>
        <dbReference type="SAM" id="MobiDB-lite"/>
    </source>
</evidence>
<evidence type="ECO:0000313" key="2">
    <source>
        <dbReference type="EMBL" id="CAD0203329.1"/>
    </source>
</evidence>
<gene>
    <name evidence="2" type="ORF">CINC_LOCUS4982</name>
</gene>
<keyword evidence="3" id="KW-1185">Reference proteome</keyword>
<organism evidence="2 3">
    <name type="scientific">Chrysodeixis includens</name>
    <name type="common">Soybean looper</name>
    <name type="synonym">Pseudoplusia includens</name>
    <dbReference type="NCBI Taxonomy" id="689277"/>
    <lineage>
        <taxon>Eukaryota</taxon>
        <taxon>Metazoa</taxon>
        <taxon>Ecdysozoa</taxon>
        <taxon>Arthropoda</taxon>
        <taxon>Hexapoda</taxon>
        <taxon>Insecta</taxon>
        <taxon>Pterygota</taxon>
        <taxon>Neoptera</taxon>
        <taxon>Endopterygota</taxon>
        <taxon>Lepidoptera</taxon>
        <taxon>Glossata</taxon>
        <taxon>Ditrysia</taxon>
        <taxon>Noctuoidea</taxon>
        <taxon>Noctuidae</taxon>
        <taxon>Plusiinae</taxon>
        <taxon>Chrysodeixis</taxon>
    </lineage>
</organism>
<name>A0A9N8KUP3_CHRIL</name>
<dbReference type="Proteomes" id="UP001154114">
    <property type="component" value="Chromosome 18"/>
</dbReference>
<dbReference type="OrthoDB" id="7400603at2759"/>
<accession>A0A9N8KUP3</accession>
<dbReference type="EMBL" id="LR824021">
    <property type="protein sequence ID" value="CAD0203329.1"/>
    <property type="molecule type" value="Genomic_DNA"/>
</dbReference>
<feature type="compositionally biased region" description="Low complexity" evidence="1">
    <location>
        <begin position="166"/>
        <end position="176"/>
    </location>
</feature>
<feature type="compositionally biased region" description="Acidic residues" evidence="1">
    <location>
        <begin position="25"/>
        <end position="35"/>
    </location>
</feature>
<proteinExistence type="predicted"/>
<feature type="compositionally biased region" description="Basic residues" evidence="1">
    <location>
        <begin position="128"/>
        <end position="161"/>
    </location>
</feature>